<dbReference type="SUPFAM" id="SSF47616">
    <property type="entry name" value="GST C-terminal domain-like"/>
    <property type="match status" value="1"/>
</dbReference>
<organism evidence="3 4">
    <name type="scientific">Cymbomonas tetramitiformis</name>
    <dbReference type="NCBI Taxonomy" id="36881"/>
    <lineage>
        <taxon>Eukaryota</taxon>
        <taxon>Viridiplantae</taxon>
        <taxon>Chlorophyta</taxon>
        <taxon>Pyramimonadophyceae</taxon>
        <taxon>Pyramimonadales</taxon>
        <taxon>Pyramimonadaceae</taxon>
        <taxon>Cymbomonas</taxon>
    </lineage>
</organism>
<dbReference type="Pfam" id="PF02798">
    <property type="entry name" value="GST_N"/>
    <property type="match status" value="1"/>
</dbReference>
<name>A0AAE0L824_9CHLO</name>
<dbReference type="GO" id="GO:0006749">
    <property type="term" value="P:glutathione metabolic process"/>
    <property type="evidence" value="ECO:0007669"/>
    <property type="project" value="TreeGrafter"/>
</dbReference>
<dbReference type="CDD" id="cd03039">
    <property type="entry name" value="GST_N_Sigma_like"/>
    <property type="match status" value="1"/>
</dbReference>
<evidence type="ECO:0000313" key="3">
    <source>
        <dbReference type="EMBL" id="KAK3275209.1"/>
    </source>
</evidence>
<evidence type="ECO:0008006" key="5">
    <source>
        <dbReference type="Google" id="ProtNLM"/>
    </source>
</evidence>
<sequence length="217" mass="24465">MSSDDKPLMYYWPARGRGQQVRLVFAEAGIDFTDETFVMGDEESKLSFFEKCKGLGGNLTTNIPMVYIDGKYITQSSAVIRYLGRKYGLYPSDGDSAYQVDMLLAAAEDLRSANYKPLPMFGGGEKEKEIHITEVLPKHLANFVRLLEDRAYFLGPTLCLADLSIYDTLSTVDCMVPGYLKKYPTLEEFCTRVAQRPNIAKWLASEQHNALWAFPAI</sequence>
<dbReference type="PROSITE" id="PS50405">
    <property type="entry name" value="GST_CTER"/>
    <property type="match status" value="1"/>
</dbReference>
<dbReference type="SFLD" id="SFLDG01205">
    <property type="entry name" value="AMPS.1"/>
    <property type="match status" value="1"/>
</dbReference>
<evidence type="ECO:0000313" key="4">
    <source>
        <dbReference type="Proteomes" id="UP001190700"/>
    </source>
</evidence>
<dbReference type="InterPro" id="IPR050213">
    <property type="entry name" value="GST_superfamily"/>
</dbReference>
<dbReference type="Proteomes" id="UP001190700">
    <property type="component" value="Unassembled WGS sequence"/>
</dbReference>
<keyword evidence="4" id="KW-1185">Reference proteome</keyword>
<dbReference type="Gene3D" id="3.40.30.10">
    <property type="entry name" value="Glutaredoxin"/>
    <property type="match status" value="1"/>
</dbReference>
<dbReference type="InterPro" id="IPR040079">
    <property type="entry name" value="Glutathione_S-Trfase"/>
</dbReference>
<accession>A0AAE0L824</accession>
<dbReference type="InterPro" id="IPR036249">
    <property type="entry name" value="Thioredoxin-like_sf"/>
</dbReference>
<feature type="domain" description="GST C-terminal" evidence="2">
    <location>
        <begin position="93"/>
        <end position="212"/>
    </location>
</feature>
<protein>
    <recommendedName>
        <fullName evidence="5">Glutathione S-transferase</fullName>
    </recommendedName>
</protein>
<evidence type="ECO:0000259" key="1">
    <source>
        <dbReference type="PROSITE" id="PS50404"/>
    </source>
</evidence>
<dbReference type="InterPro" id="IPR004046">
    <property type="entry name" value="GST_C"/>
</dbReference>
<dbReference type="AlphaFoldDB" id="A0AAE0L824"/>
<dbReference type="SFLD" id="SFLDG00363">
    <property type="entry name" value="AMPS_(cytGST):_Alpha-__Mu-__Pi"/>
    <property type="match status" value="1"/>
</dbReference>
<dbReference type="GO" id="GO:0004364">
    <property type="term" value="F:glutathione transferase activity"/>
    <property type="evidence" value="ECO:0007669"/>
    <property type="project" value="TreeGrafter"/>
</dbReference>
<dbReference type="EMBL" id="LGRX02007352">
    <property type="protein sequence ID" value="KAK3275209.1"/>
    <property type="molecule type" value="Genomic_DNA"/>
</dbReference>
<proteinExistence type="predicted"/>
<dbReference type="InterPro" id="IPR036282">
    <property type="entry name" value="Glutathione-S-Trfase_C_sf"/>
</dbReference>
<dbReference type="PANTHER" id="PTHR11571">
    <property type="entry name" value="GLUTATHIONE S-TRANSFERASE"/>
    <property type="match status" value="1"/>
</dbReference>
<reference evidence="3 4" key="1">
    <citation type="journal article" date="2015" name="Genome Biol. Evol.">
        <title>Comparative Genomics of a Bacterivorous Green Alga Reveals Evolutionary Causalities and Consequences of Phago-Mixotrophic Mode of Nutrition.</title>
        <authorList>
            <person name="Burns J.A."/>
            <person name="Paasch A."/>
            <person name="Narechania A."/>
            <person name="Kim E."/>
        </authorList>
    </citation>
    <scope>NUCLEOTIDE SEQUENCE [LARGE SCALE GENOMIC DNA]</scope>
    <source>
        <strain evidence="3 4">PLY_AMNH</strain>
    </source>
</reference>
<dbReference type="PROSITE" id="PS50404">
    <property type="entry name" value="GST_NTER"/>
    <property type="match status" value="1"/>
</dbReference>
<evidence type="ECO:0000259" key="2">
    <source>
        <dbReference type="PROSITE" id="PS50405"/>
    </source>
</evidence>
<dbReference type="InterPro" id="IPR004045">
    <property type="entry name" value="Glutathione_S-Trfase_N"/>
</dbReference>
<dbReference type="SFLD" id="SFLDS00019">
    <property type="entry name" value="Glutathione_Transferase_(cytos"/>
    <property type="match status" value="1"/>
</dbReference>
<dbReference type="InterPro" id="IPR010987">
    <property type="entry name" value="Glutathione-S-Trfase_C-like"/>
</dbReference>
<dbReference type="SUPFAM" id="SSF52833">
    <property type="entry name" value="Thioredoxin-like"/>
    <property type="match status" value="1"/>
</dbReference>
<gene>
    <name evidence="3" type="ORF">CYMTET_16648</name>
</gene>
<comment type="caution">
    <text evidence="3">The sequence shown here is derived from an EMBL/GenBank/DDBJ whole genome shotgun (WGS) entry which is preliminary data.</text>
</comment>
<feature type="domain" description="GST N-terminal" evidence="1">
    <location>
        <begin position="5"/>
        <end position="91"/>
    </location>
</feature>
<dbReference type="Gene3D" id="1.20.1050.10">
    <property type="match status" value="1"/>
</dbReference>
<dbReference type="Pfam" id="PF14497">
    <property type="entry name" value="GST_C_3"/>
    <property type="match status" value="1"/>
</dbReference>